<keyword evidence="2 4" id="KW-0808">Transferase</keyword>
<evidence type="ECO:0000256" key="1">
    <source>
        <dbReference type="ARBA" id="ARBA00022603"/>
    </source>
</evidence>
<name>B8GMV9_THISH</name>
<keyword evidence="5" id="KW-1185">Reference proteome</keyword>
<dbReference type="PANTHER" id="PTHR43464:SF19">
    <property type="entry name" value="UBIQUINONE BIOSYNTHESIS O-METHYLTRANSFERASE, MITOCHONDRIAL"/>
    <property type="match status" value="1"/>
</dbReference>
<dbReference type="InterPro" id="IPR029063">
    <property type="entry name" value="SAM-dependent_MTases_sf"/>
</dbReference>
<organism evidence="4 5">
    <name type="scientific">Thioalkalivibrio sulfidiphilus (strain HL-EbGR7)</name>
    <dbReference type="NCBI Taxonomy" id="396588"/>
    <lineage>
        <taxon>Bacteria</taxon>
        <taxon>Pseudomonadati</taxon>
        <taxon>Pseudomonadota</taxon>
        <taxon>Gammaproteobacteria</taxon>
        <taxon>Chromatiales</taxon>
        <taxon>Ectothiorhodospiraceae</taxon>
        <taxon>Thioalkalivibrio</taxon>
    </lineage>
</organism>
<reference evidence="4 5" key="1">
    <citation type="journal article" date="2011" name="Stand. Genomic Sci.">
        <title>Complete genome sequence of 'Thioalkalivibrio sulfidophilus' HL-EbGr7.</title>
        <authorList>
            <person name="Muyzer G."/>
            <person name="Sorokin D.Y."/>
            <person name="Mavromatis K."/>
            <person name="Lapidus A."/>
            <person name="Clum A."/>
            <person name="Ivanova N."/>
            <person name="Pati A."/>
            <person name="d'Haeseleer P."/>
            <person name="Woyke T."/>
            <person name="Kyrpides N.C."/>
        </authorList>
    </citation>
    <scope>NUCLEOTIDE SEQUENCE [LARGE SCALE GENOMIC DNA]</scope>
    <source>
        <strain evidence="4 5">HL-EbGR7</strain>
    </source>
</reference>
<dbReference type="PANTHER" id="PTHR43464">
    <property type="entry name" value="METHYLTRANSFERASE"/>
    <property type="match status" value="1"/>
</dbReference>
<dbReference type="HOGENOM" id="CLU_049749_1_1_6"/>
<accession>B8GMV9</accession>
<dbReference type="Pfam" id="PF13489">
    <property type="entry name" value="Methyltransf_23"/>
    <property type="match status" value="1"/>
</dbReference>
<evidence type="ECO:0000256" key="3">
    <source>
        <dbReference type="ARBA" id="ARBA00022691"/>
    </source>
</evidence>
<dbReference type="SUPFAM" id="SSF53335">
    <property type="entry name" value="S-adenosyl-L-methionine-dependent methyltransferases"/>
    <property type="match status" value="1"/>
</dbReference>
<keyword evidence="3" id="KW-0949">S-adenosyl-L-methionine</keyword>
<evidence type="ECO:0000313" key="4">
    <source>
        <dbReference type="EMBL" id="ACL73774.1"/>
    </source>
</evidence>
<dbReference type="Gene3D" id="3.40.50.150">
    <property type="entry name" value="Vaccinia Virus protein VP39"/>
    <property type="match status" value="1"/>
</dbReference>
<dbReference type="AlphaFoldDB" id="B8GMV9"/>
<proteinExistence type="predicted"/>
<dbReference type="Proteomes" id="UP000002383">
    <property type="component" value="Chromosome"/>
</dbReference>
<dbReference type="GO" id="GO:0032259">
    <property type="term" value="P:methylation"/>
    <property type="evidence" value="ECO:0007669"/>
    <property type="project" value="UniProtKB-KW"/>
</dbReference>
<dbReference type="RefSeq" id="WP_012639249.1">
    <property type="nucleotide sequence ID" value="NC_011901.1"/>
</dbReference>
<protein>
    <submittedName>
        <fullName evidence="4">Methyltransferase type 12</fullName>
    </submittedName>
</protein>
<dbReference type="EMBL" id="CP001339">
    <property type="protein sequence ID" value="ACL73774.1"/>
    <property type="molecule type" value="Genomic_DNA"/>
</dbReference>
<dbReference type="CDD" id="cd02440">
    <property type="entry name" value="AdoMet_MTases"/>
    <property type="match status" value="1"/>
</dbReference>
<sequence length="231" mass="25356">MSRDSDAAEQLRASWNANADAWSTAVREHRIESRRIATDASIVQAVLARSPERVLDVGCGEGWLARVLAAAGAEVVGVDGSARLVEAARQQGSGIFHEITYAELVAEPEQFGKDYSAVVCNFALLEEDVVPLLSALRRVVAPDGVLFIQTVHPWSACGEAGYRNAWRIETFSGFEQCFAEPMPWYFRTLASWVDVLQTAEWQVTEIQEPLHPDTGNPLSLLLICKTNVAVV</sequence>
<evidence type="ECO:0000313" key="5">
    <source>
        <dbReference type="Proteomes" id="UP000002383"/>
    </source>
</evidence>
<evidence type="ECO:0000256" key="2">
    <source>
        <dbReference type="ARBA" id="ARBA00022679"/>
    </source>
</evidence>
<keyword evidence="1 4" id="KW-0489">Methyltransferase</keyword>
<dbReference type="STRING" id="396588.Tgr7_2699"/>
<dbReference type="GO" id="GO:0008168">
    <property type="term" value="F:methyltransferase activity"/>
    <property type="evidence" value="ECO:0007669"/>
    <property type="project" value="UniProtKB-KW"/>
</dbReference>
<gene>
    <name evidence="4" type="ordered locus">Tgr7_2699</name>
</gene>
<dbReference type="OrthoDB" id="9791837at2"/>
<dbReference type="eggNOG" id="COG2227">
    <property type="taxonomic scope" value="Bacteria"/>
</dbReference>
<dbReference type="KEGG" id="tgr:Tgr7_2699"/>